<name>A0A2M7SFN8_9BACT</name>
<organism evidence="2 3">
    <name type="scientific">Candidatus Desantisbacteria bacterium CG_4_10_14_0_8_um_filter_48_22</name>
    <dbReference type="NCBI Taxonomy" id="1974543"/>
    <lineage>
        <taxon>Bacteria</taxon>
        <taxon>Candidatus Desantisiibacteriota</taxon>
    </lineage>
</organism>
<sequence>MKDIYKRLIIYSAVAAFSIYAYSLWDKFNWKGYTTKLEGYRYTIYSDLPREDLDIYAKICESLKSYFERKFFSTGTKKVKIYLFATADSYNRYLKRLGRFAPETEYGFYKLGRALIAFDSTKGLGTFTHELSHHFINTSDMKLPVWLDEGFSAFFEKFIGIYQKDGSILLTFGYVSPERFSEAWHLKAAGRLKLQPLFSEKFPNESLACNFVLFAFDNDRLKRLLNNTVLEKDSVKLVEETFHKPLRDVEAEWDKWMEEAKKRPEIPWIAENRIFTYEQLEDEMHKFYPPLRFDRDKERFLYDWKVFHFKDEQRLPF</sequence>
<evidence type="ECO:0000313" key="2">
    <source>
        <dbReference type="EMBL" id="PIZ18281.1"/>
    </source>
</evidence>
<evidence type="ECO:0008006" key="4">
    <source>
        <dbReference type="Google" id="ProtNLM"/>
    </source>
</evidence>
<dbReference type="EMBL" id="PFMR01000008">
    <property type="protein sequence ID" value="PIZ18281.1"/>
    <property type="molecule type" value="Genomic_DNA"/>
</dbReference>
<evidence type="ECO:0000313" key="3">
    <source>
        <dbReference type="Proteomes" id="UP000229307"/>
    </source>
</evidence>
<keyword evidence="1" id="KW-0812">Transmembrane</keyword>
<feature type="transmembrane region" description="Helical" evidence="1">
    <location>
        <begin position="7"/>
        <end position="25"/>
    </location>
</feature>
<gene>
    <name evidence="2" type="ORF">COY52_00225</name>
</gene>
<keyword evidence="1" id="KW-0472">Membrane</keyword>
<evidence type="ECO:0000256" key="1">
    <source>
        <dbReference type="SAM" id="Phobius"/>
    </source>
</evidence>
<dbReference type="Proteomes" id="UP000229307">
    <property type="component" value="Unassembled WGS sequence"/>
</dbReference>
<accession>A0A2M7SFN8</accession>
<reference evidence="3" key="1">
    <citation type="submission" date="2017-09" db="EMBL/GenBank/DDBJ databases">
        <title>Depth-based differentiation of microbial function through sediment-hosted aquifers and enrichment of novel symbionts in the deep terrestrial subsurface.</title>
        <authorList>
            <person name="Probst A.J."/>
            <person name="Ladd B."/>
            <person name="Jarett J.K."/>
            <person name="Geller-Mcgrath D.E."/>
            <person name="Sieber C.M.K."/>
            <person name="Emerson J.B."/>
            <person name="Anantharaman K."/>
            <person name="Thomas B.C."/>
            <person name="Malmstrom R."/>
            <person name="Stieglmeier M."/>
            <person name="Klingl A."/>
            <person name="Woyke T."/>
            <person name="Ryan C.M."/>
            <person name="Banfield J.F."/>
        </authorList>
    </citation>
    <scope>NUCLEOTIDE SEQUENCE [LARGE SCALE GENOMIC DNA]</scope>
</reference>
<dbReference type="AlphaFoldDB" id="A0A2M7SFN8"/>
<comment type="caution">
    <text evidence="2">The sequence shown here is derived from an EMBL/GenBank/DDBJ whole genome shotgun (WGS) entry which is preliminary data.</text>
</comment>
<keyword evidence="1" id="KW-1133">Transmembrane helix</keyword>
<proteinExistence type="predicted"/>
<protein>
    <recommendedName>
        <fullName evidence="4">DUF1570 domain-containing protein</fullName>
    </recommendedName>
</protein>